<keyword evidence="3" id="KW-1185">Reference proteome</keyword>
<dbReference type="EMBL" id="JABWUV010000042">
    <property type="protein sequence ID" value="KAF6269539.1"/>
    <property type="molecule type" value="Genomic_DNA"/>
</dbReference>
<dbReference type="AlphaFoldDB" id="A0A7J7R0B6"/>
<organism evidence="2 3">
    <name type="scientific">Myotis myotis</name>
    <name type="common">Greater mouse-eared bat</name>
    <name type="synonym">Vespertilio myotis</name>
    <dbReference type="NCBI Taxonomy" id="51298"/>
    <lineage>
        <taxon>Eukaryota</taxon>
        <taxon>Metazoa</taxon>
        <taxon>Chordata</taxon>
        <taxon>Craniata</taxon>
        <taxon>Vertebrata</taxon>
        <taxon>Euteleostomi</taxon>
        <taxon>Mammalia</taxon>
        <taxon>Eutheria</taxon>
        <taxon>Laurasiatheria</taxon>
        <taxon>Chiroptera</taxon>
        <taxon>Yangochiroptera</taxon>
        <taxon>Vespertilionidae</taxon>
        <taxon>Myotis</taxon>
    </lineage>
</organism>
<sequence length="180" mass="19452">MTPSPLWPFLMSLPHSRLGLDCPPPPVPHYPSGEDIQAPPGNSLSGSTRRPLLTRGGELPGPWVTSLPLAQPLTCPPPEAALRWRGPHPPQRLLWAGRQLLTSPGPSVTSSAGLSLGRPSWTAMPCRCPHQGHLWGARSSSQLEKRRPLLHLPHAPRTAPRAFGDLPTPNAQFAPNFLCT</sequence>
<gene>
    <name evidence="2" type="ORF">mMyoMyo1_011239</name>
</gene>
<comment type="caution">
    <text evidence="2">The sequence shown here is derived from an EMBL/GenBank/DDBJ whole genome shotgun (WGS) entry which is preliminary data.</text>
</comment>
<proteinExistence type="predicted"/>
<dbReference type="Proteomes" id="UP000527355">
    <property type="component" value="Unassembled WGS sequence"/>
</dbReference>
<protein>
    <submittedName>
        <fullName evidence="2">Uncharacterized protein</fullName>
    </submittedName>
</protein>
<name>A0A7J7R0B6_MYOMY</name>
<evidence type="ECO:0000313" key="2">
    <source>
        <dbReference type="EMBL" id="KAF6269539.1"/>
    </source>
</evidence>
<evidence type="ECO:0000256" key="1">
    <source>
        <dbReference type="SAM" id="MobiDB-lite"/>
    </source>
</evidence>
<evidence type="ECO:0000313" key="3">
    <source>
        <dbReference type="Proteomes" id="UP000527355"/>
    </source>
</evidence>
<accession>A0A7J7R0B6</accession>
<reference evidence="2 3" key="1">
    <citation type="journal article" date="2020" name="Nature">
        <title>Six reference-quality genomes reveal evolution of bat adaptations.</title>
        <authorList>
            <person name="Jebb D."/>
            <person name="Huang Z."/>
            <person name="Pippel M."/>
            <person name="Hughes G.M."/>
            <person name="Lavrichenko K."/>
            <person name="Devanna P."/>
            <person name="Winkler S."/>
            <person name="Jermiin L.S."/>
            <person name="Skirmuntt E.C."/>
            <person name="Katzourakis A."/>
            <person name="Burkitt-Gray L."/>
            <person name="Ray D.A."/>
            <person name="Sullivan K.A.M."/>
            <person name="Roscito J.G."/>
            <person name="Kirilenko B.M."/>
            <person name="Davalos L.M."/>
            <person name="Corthals A.P."/>
            <person name="Power M.L."/>
            <person name="Jones G."/>
            <person name="Ransome R.D."/>
            <person name="Dechmann D.K.N."/>
            <person name="Locatelli A.G."/>
            <person name="Puechmaille S.J."/>
            <person name="Fedrigo O."/>
            <person name="Jarvis E.D."/>
            <person name="Hiller M."/>
            <person name="Vernes S.C."/>
            <person name="Myers E.W."/>
            <person name="Teeling E.C."/>
        </authorList>
    </citation>
    <scope>NUCLEOTIDE SEQUENCE [LARGE SCALE GENOMIC DNA]</scope>
    <source>
        <strain evidence="2">MMyoMyo1</strain>
        <tissue evidence="2">Flight muscle</tissue>
    </source>
</reference>
<feature type="region of interest" description="Disordered" evidence="1">
    <location>
        <begin position="24"/>
        <end position="51"/>
    </location>
</feature>